<gene>
    <name evidence="1" type="ORF">ILUMI_14247</name>
</gene>
<dbReference type="PANTHER" id="PTHR10773">
    <property type="entry name" value="DNA-DIRECTED RNA POLYMERASES I, II, AND III SUBUNIT RPABC2"/>
    <property type="match status" value="1"/>
</dbReference>
<dbReference type="AlphaFoldDB" id="A0A8K0CV82"/>
<dbReference type="Proteomes" id="UP000801492">
    <property type="component" value="Unassembled WGS sequence"/>
</dbReference>
<accession>A0A8K0CV82</accession>
<evidence type="ECO:0000313" key="2">
    <source>
        <dbReference type="Proteomes" id="UP000801492"/>
    </source>
</evidence>
<proteinExistence type="predicted"/>
<organism evidence="1 2">
    <name type="scientific">Ignelater luminosus</name>
    <name type="common">Cucubano</name>
    <name type="synonym">Pyrophorus luminosus</name>
    <dbReference type="NCBI Taxonomy" id="2038154"/>
    <lineage>
        <taxon>Eukaryota</taxon>
        <taxon>Metazoa</taxon>
        <taxon>Ecdysozoa</taxon>
        <taxon>Arthropoda</taxon>
        <taxon>Hexapoda</taxon>
        <taxon>Insecta</taxon>
        <taxon>Pterygota</taxon>
        <taxon>Neoptera</taxon>
        <taxon>Endopterygota</taxon>
        <taxon>Coleoptera</taxon>
        <taxon>Polyphaga</taxon>
        <taxon>Elateriformia</taxon>
        <taxon>Elateroidea</taxon>
        <taxon>Elateridae</taxon>
        <taxon>Agrypninae</taxon>
        <taxon>Pyrophorini</taxon>
        <taxon>Ignelater</taxon>
    </lineage>
</organism>
<dbReference type="EMBL" id="VTPC01019108">
    <property type="protein sequence ID" value="KAF2891926.1"/>
    <property type="molecule type" value="Genomic_DNA"/>
</dbReference>
<dbReference type="OrthoDB" id="6766586at2759"/>
<name>A0A8K0CV82_IGNLU</name>
<evidence type="ECO:0000313" key="1">
    <source>
        <dbReference type="EMBL" id="KAF2891926.1"/>
    </source>
</evidence>
<comment type="caution">
    <text evidence="1">The sequence shown here is derived from an EMBL/GenBank/DDBJ whole genome shotgun (WGS) entry which is preliminary data.</text>
</comment>
<keyword evidence="2" id="KW-1185">Reference proteome</keyword>
<sequence>MHDLYVTKMQEFGQDKLHNRCGLCEEVQLLKNEAKLSDEKQTSYKSHILEKTLMRKERQKDRADNHKAVLCFDLQNVLQFSKAEISQFYYKTKFSVYNLTAHFSINEKVYCAFWAESTMGLREINIASALSEIIEGVLGDNPEVTKLTTWSDSCVLQNKNTILSFAVGRIIANHPEL</sequence>
<dbReference type="PANTHER" id="PTHR10773:SF19">
    <property type="match status" value="1"/>
</dbReference>
<protein>
    <submittedName>
        <fullName evidence="1">Uncharacterized protein</fullName>
    </submittedName>
</protein>
<reference evidence="1" key="1">
    <citation type="submission" date="2019-08" db="EMBL/GenBank/DDBJ databases">
        <title>The genome of the North American firefly Photinus pyralis.</title>
        <authorList>
            <consortium name="Photinus pyralis genome working group"/>
            <person name="Fallon T.R."/>
            <person name="Sander Lower S.E."/>
            <person name="Weng J.-K."/>
        </authorList>
    </citation>
    <scope>NUCLEOTIDE SEQUENCE</scope>
    <source>
        <strain evidence="1">TRF0915ILg1</strain>
        <tissue evidence="1">Whole body</tissue>
    </source>
</reference>